<evidence type="ECO:0000313" key="3">
    <source>
        <dbReference type="Proteomes" id="UP000011550"/>
    </source>
</evidence>
<feature type="domain" description="RING-type" evidence="1">
    <location>
        <begin position="7"/>
        <end position="45"/>
    </location>
</feature>
<dbReference type="InterPro" id="IPR001841">
    <property type="entry name" value="Znf_RING"/>
</dbReference>
<dbReference type="SUPFAM" id="SSF57903">
    <property type="entry name" value="FYVE/PHD zinc finger"/>
    <property type="match status" value="1"/>
</dbReference>
<sequence length="56" mass="6355">MLIGHRCTICHNTVETNARVHCDVCGRSIHNQCAEYERTFECPECATDLEVGIVEF</sequence>
<evidence type="ECO:0000259" key="1">
    <source>
        <dbReference type="PROSITE" id="PS50089"/>
    </source>
</evidence>
<dbReference type="PATRIC" id="fig|662479.7.peg.858"/>
<dbReference type="AlphaFoldDB" id="M0IJG0"/>
<dbReference type="InterPro" id="IPR011011">
    <property type="entry name" value="Znf_FYVE_PHD"/>
</dbReference>
<comment type="caution">
    <text evidence="2">The sequence shown here is derived from an EMBL/GenBank/DDBJ whole genome shotgun (WGS) entry which is preliminary data.</text>
</comment>
<accession>M0IJG0</accession>
<gene>
    <name evidence="2" type="ORF">C440_04168</name>
</gene>
<dbReference type="PROSITE" id="PS50089">
    <property type="entry name" value="ZF_RING_2"/>
    <property type="match status" value="1"/>
</dbReference>
<evidence type="ECO:0000313" key="2">
    <source>
        <dbReference type="EMBL" id="ELZ96941.1"/>
    </source>
</evidence>
<dbReference type="Proteomes" id="UP000011550">
    <property type="component" value="Unassembled WGS sequence"/>
</dbReference>
<protein>
    <recommendedName>
        <fullName evidence="1">RING-type domain-containing protein</fullName>
    </recommendedName>
</protein>
<dbReference type="EMBL" id="AOLN01000006">
    <property type="protein sequence ID" value="ELZ96941.1"/>
    <property type="molecule type" value="Genomic_DNA"/>
</dbReference>
<organism evidence="2 3">
    <name type="scientific">Haloferax mucosum ATCC BAA-1512</name>
    <dbReference type="NCBI Taxonomy" id="662479"/>
    <lineage>
        <taxon>Archaea</taxon>
        <taxon>Methanobacteriati</taxon>
        <taxon>Methanobacteriota</taxon>
        <taxon>Stenosarchaea group</taxon>
        <taxon>Halobacteria</taxon>
        <taxon>Halobacteriales</taxon>
        <taxon>Haloferacaceae</taxon>
        <taxon>Haloferax</taxon>
    </lineage>
</organism>
<keyword evidence="3" id="KW-1185">Reference proteome</keyword>
<name>M0IJG0_9EURY</name>
<proteinExistence type="predicted"/>
<reference evidence="2 3" key="1">
    <citation type="journal article" date="2014" name="PLoS Genet.">
        <title>Phylogenetically driven sequencing of extremely halophilic archaea reveals strategies for static and dynamic osmo-response.</title>
        <authorList>
            <person name="Becker E.A."/>
            <person name="Seitzer P.M."/>
            <person name="Tritt A."/>
            <person name="Larsen D."/>
            <person name="Krusor M."/>
            <person name="Yao A.I."/>
            <person name="Wu D."/>
            <person name="Madern D."/>
            <person name="Eisen J.A."/>
            <person name="Darling A.E."/>
            <person name="Facciotti M.T."/>
        </authorList>
    </citation>
    <scope>NUCLEOTIDE SEQUENCE [LARGE SCALE GENOMIC DNA]</scope>
    <source>
        <strain evidence="2 3">ATCC BAA-1512</strain>
    </source>
</reference>